<dbReference type="Gene3D" id="2.50.20.10">
    <property type="entry name" value="Lipoprotein localisation LolA/LolB/LppX"/>
    <property type="match status" value="1"/>
</dbReference>
<dbReference type="Proteomes" id="UP000614216">
    <property type="component" value="Unassembled WGS sequence"/>
</dbReference>
<evidence type="ECO:0000313" key="3">
    <source>
        <dbReference type="EMBL" id="MBL6448083.1"/>
    </source>
</evidence>
<organism evidence="3 4">
    <name type="scientific">Fulvivirga marina</name>
    <dbReference type="NCBI Taxonomy" id="2494733"/>
    <lineage>
        <taxon>Bacteria</taxon>
        <taxon>Pseudomonadati</taxon>
        <taxon>Bacteroidota</taxon>
        <taxon>Cytophagia</taxon>
        <taxon>Cytophagales</taxon>
        <taxon>Fulvivirgaceae</taxon>
        <taxon>Fulvivirga</taxon>
    </lineage>
</organism>
<accession>A0A937KFD4</accession>
<evidence type="ECO:0000313" key="4">
    <source>
        <dbReference type="Proteomes" id="UP000614216"/>
    </source>
</evidence>
<keyword evidence="1" id="KW-0732">Signal</keyword>
<dbReference type="Pfam" id="PF17131">
    <property type="entry name" value="LolA_like"/>
    <property type="match status" value="1"/>
</dbReference>
<dbReference type="InterPro" id="IPR029046">
    <property type="entry name" value="LolA/LolB/LppX"/>
</dbReference>
<protein>
    <submittedName>
        <fullName evidence="3">Outer membrane lipoprotein-sorting protein</fullName>
    </submittedName>
</protein>
<reference evidence="3" key="1">
    <citation type="submission" date="2021-01" db="EMBL/GenBank/DDBJ databases">
        <title>Fulvivirga kasyanovii gen. nov., sp nov., a novel member of the phylum Bacteroidetes isolated from seawater in a mussel farm.</title>
        <authorList>
            <person name="Zhao L.-H."/>
            <person name="Wang Z.-J."/>
        </authorList>
    </citation>
    <scope>NUCLEOTIDE SEQUENCE</scope>
    <source>
        <strain evidence="3">29W222</strain>
    </source>
</reference>
<dbReference type="EMBL" id="JAEUGD010000058">
    <property type="protein sequence ID" value="MBL6448083.1"/>
    <property type="molecule type" value="Genomic_DNA"/>
</dbReference>
<dbReference type="PANTHER" id="PTHR37507:SF2">
    <property type="entry name" value="SPORULATION PROTEIN YDCC"/>
    <property type="match status" value="1"/>
</dbReference>
<dbReference type="InterPro" id="IPR052944">
    <property type="entry name" value="Sporulation_related"/>
</dbReference>
<gene>
    <name evidence="3" type="ORF">JMN32_17325</name>
</gene>
<evidence type="ECO:0000256" key="1">
    <source>
        <dbReference type="ARBA" id="ARBA00022729"/>
    </source>
</evidence>
<keyword evidence="4" id="KW-1185">Reference proteome</keyword>
<evidence type="ECO:0000259" key="2">
    <source>
        <dbReference type="Pfam" id="PF17131"/>
    </source>
</evidence>
<dbReference type="CDD" id="cd16329">
    <property type="entry name" value="LolA_like"/>
    <property type="match status" value="1"/>
</dbReference>
<proteinExistence type="predicted"/>
<sequence>MFTIFIMLLTQWLQQPDITAKEVVKRANDNMRGETSQSELIIRTVRPTWQREMTVKTWMEGEKYAMILIKSPAKEKGVAFLKRDKEVWNWVPALERSIKLPPSMMTQSWMGTDFTNDDLVKESSIVEDYVHSFSGDTTINGRQCYIIDMIPKPEAAIVWGKLTLYIDKKDFLELHTKFYDEDEELINTMNASNIKMMGGRLIPTYIEMIPADKPNQKTVLIYSNVIYNKPIPDTFFTLQQMKKLN</sequence>
<dbReference type="AlphaFoldDB" id="A0A937KFD4"/>
<feature type="domain" description="Uncharacterized protein TP-0789" evidence="2">
    <location>
        <begin position="61"/>
        <end position="243"/>
    </location>
</feature>
<dbReference type="InterPro" id="IPR033399">
    <property type="entry name" value="TP_0789-like"/>
</dbReference>
<name>A0A937KFD4_9BACT</name>
<comment type="caution">
    <text evidence="3">The sequence shown here is derived from an EMBL/GenBank/DDBJ whole genome shotgun (WGS) entry which is preliminary data.</text>
</comment>
<keyword evidence="3" id="KW-0449">Lipoprotein</keyword>
<dbReference type="PANTHER" id="PTHR37507">
    <property type="entry name" value="SPORULATION PROTEIN YDCC"/>
    <property type="match status" value="1"/>
</dbReference>
<dbReference type="SUPFAM" id="SSF89392">
    <property type="entry name" value="Prokaryotic lipoproteins and lipoprotein localization factors"/>
    <property type="match status" value="1"/>
</dbReference>